<name>A0A8J8FG16_9BACT</name>
<reference evidence="2" key="1">
    <citation type="submission" date="2019-10" db="EMBL/GenBank/DDBJ databases">
        <title>Draft genome sequence of Panacibacter sp. KCS-6.</title>
        <authorList>
            <person name="Yim K.J."/>
        </authorList>
    </citation>
    <scope>NUCLEOTIDE SEQUENCE</scope>
    <source>
        <strain evidence="2">KCS-6</strain>
    </source>
</reference>
<proteinExistence type="predicted"/>
<evidence type="ECO:0000256" key="1">
    <source>
        <dbReference type="SAM" id="SignalP"/>
    </source>
</evidence>
<dbReference type="RefSeq" id="WP_171607944.1">
    <property type="nucleotide sequence ID" value="NZ_WHPF01000007.1"/>
</dbReference>
<feature type="signal peptide" evidence="1">
    <location>
        <begin position="1"/>
        <end position="26"/>
    </location>
</feature>
<accession>A0A8J8FG16</accession>
<comment type="caution">
    <text evidence="2">The sequence shown here is derived from an EMBL/GenBank/DDBJ whole genome shotgun (WGS) entry which is preliminary data.</text>
</comment>
<organism evidence="2 3">
    <name type="scientific">Limnovirga soli</name>
    <dbReference type="NCBI Taxonomy" id="2656915"/>
    <lineage>
        <taxon>Bacteria</taxon>
        <taxon>Pseudomonadati</taxon>
        <taxon>Bacteroidota</taxon>
        <taxon>Chitinophagia</taxon>
        <taxon>Chitinophagales</taxon>
        <taxon>Chitinophagaceae</taxon>
        <taxon>Limnovirga</taxon>
    </lineage>
</organism>
<keyword evidence="3" id="KW-1185">Reference proteome</keyword>
<feature type="chain" id="PRO_5035151605" description="Long-chain fatty acid transport protein" evidence="1">
    <location>
        <begin position="27"/>
        <end position="468"/>
    </location>
</feature>
<sequence length="468" mass="51796">MRSVERIFKRSVLLLLVLAGFMQLHAQENSPFSRYGLGDIYPAQSIASRGMGGISAAYSSDQALNTSNPATYSAMRYIKMFGGTKGALVNYDFGLSIDARTLRSATPASSYNSTNFMPSYIQLGVPLNPRADARKRGAGLVFGLKPATRINYSVESVQRTSIDSIKTLYEGNGGLNQVFFGLGKRFNNLSIGFNAGYEFGRKQISTKQTFINDSVNYYKSNDVSRTDFWGLFLSPGITYNIKLSDKKSKLGSYNEGFFLKLGASGTLEQNLKANTSKRVETFTYDANGAISNIDSISDVTDVLGNITIPVTYNMGFLVSKKYIVGGEPVATKWAIGADYALAKWQDYRYYGAKENQLADSKMLRVGGEFTPSFSSNALFSRSTYRVGFYSGKDYINADGNGYKVSAFTLGMGFNLRKWSNYDNQSTLINTAIEFGKRGSNVNNVTENFFKLSLGLSMSDLWFTRRKYD</sequence>
<dbReference type="Proteomes" id="UP000598971">
    <property type="component" value="Unassembled WGS sequence"/>
</dbReference>
<keyword evidence="1" id="KW-0732">Signal</keyword>
<evidence type="ECO:0000313" key="3">
    <source>
        <dbReference type="Proteomes" id="UP000598971"/>
    </source>
</evidence>
<protein>
    <recommendedName>
        <fullName evidence="4">Long-chain fatty acid transport protein</fullName>
    </recommendedName>
</protein>
<dbReference type="AlphaFoldDB" id="A0A8J8FG16"/>
<gene>
    <name evidence="2" type="ORF">GD597_11070</name>
</gene>
<evidence type="ECO:0000313" key="2">
    <source>
        <dbReference type="EMBL" id="NNV56002.1"/>
    </source>
</evidence>
<evidence type="ECO:0008006" key="4">
    <source>
        <dbReference type="Google" id="ProtNLM"/>
    </source>
</evidence>
<dbReference type="EMBL" id="WHPF01000007">
    <property type="protein sequence ID" value="NNV56002.1"/>
    <property type="molecule type" value="Genomic_DNA"/>
</dbReference>